<evidence type="ECO:0000256" key="7">
    <source>
        <dbReference type="ARBA" id="ARBA00047473"/>
    </source>
</evidence>
<dbReference type="InterPro" id="IPR014026">
    <property type="entry name" value="UDP-Glc/GDP-Man_DH_dimer"/>
</dbReference>
<dbReference type="PIRSF" id="PIRSF500134">
    <property type="entry name" value="UDPglc_DH_bac"/>
    <property type="match status" value="1"/>
</dbReference>
<dbReference type="InterPro" id="IPR001732">
    <property type="entry name" value="UDP-Glc/GDP-Man_DH_N"/>
</dbReference>
<dbReference type="Gene3D" id="3.40.50.720">
    <property type="entry name" value="NAD(P)-binding Rossmann-like Domain"/>
    <property type="match status" value="2"/>
</dbReference>
<reference evidence="11" key="1">
    <citation type="journal article" date="2019" name="Int. J. Syst. Evol. Microbiol.">
        <title>The Global Catalogue of Microorganisms (GCM) 10K type strain sequencing project: providing services to taxonomists for standard genome sequencing and annotation.</title>
        <authorList>
            <consortium name="The Broad Institute Genomics Platform"/>
            <consortium name="The Broad Institute Genome Sequencing Center for Infectious Disease"/>
            <person name="Wu L."/>
            <person name="Ma J."/>
        </authorList>
    </citation>
    <scope>NUCLEOTIDE SEQUENCE [LARGE SCALE GENOMIC DNA]</scope>
    <source>
        <strain evidence="11">NBRC 112416</strain>
    </source>
</reference>
<keyword evidence="5 8" id="KW-0560">Oxidoreductase</keyword>
<dbReference type="Pfam" id="PF03721">
    <property type="entry name" value="UDPG_MGDP_dh_N"/>
    <property type="match status" value="1"/>
</dbReference>
<dbReference type="InterPro" id="IPR008927">
    <property type="entry name" value="6-PGluconate_DH-like_C_sf"/>
</dbReference>
<dbReference type="Gene3D" id="1.20.5.100">
    <property type="entry name" value="Cytochrome c1, transmembrane anchor, C-terminal"/>
    <property type="match status" value="1"/>
</dbReference>
<dbReference type="PROSITE" id="PS51257">
    <property type="entry name" value="PROKAR_LIPOPROTEIN"/>
    <property type="match status" value="1"/>
</dbReference>
<dbReference type="InterPro" id="IPR028357">
    <property type="entry name" value="UDPglc_DH_bac"/>
</dbReference>
<evidence type="ECO:0000259" key="9">
    <source>
        <dbReference type="SMART" id="SM00984"/>
    </source>
</evidence>
<comment type="pathway">
    <text evidence="1">Nucleotide-sugar biosynthesis; UDP-alpha-D-glucuronate biosynthesis; UDP-alpha-D-glucuronate from UDP-alpha-D-glucose: step 1/1.</text>
</comment>
<evidence type="ECO:0000313" key="10">
    <source>
        <dbReference type="EMBL" id="GLQ57947.1"/>
    </source>
</evidence>
<dbReference type="EMBL" id="BSNS01000026">
    <property type="protein sequence ID" value="GLQ57947.1"/>
    <property type="molecule type" value="Genomic_DNA"/>
</dbReference>
<comment type="catalytic activity">
    <reaction evidence="7 8">
        <text>UDP-alpha-D-glucose + 2 NAD(+) + H2O = UDP-alpha-D-glucuronate + 2 NADH + 3 H(+)</text>
        <dbReference type="Rhea" id="RHEA:23596"/>
        <dbReference type="ChEBI" id="CHEBI:15377"/>
        <dbReference type="ChEBI" id="CHEBI:15378"/>
        <dbReference type="ChEBI" id="CHEBI:57540"/>
        <dbReference type="ChEBI" id="CHEBI:57945"/>
        <dbReference type="ChEBI" id="CHEBI:58052"/>
        <dbReference type="ChEBI" id="CHEBI:58885"/>
        <dbReference type="EC" id="1.1.1.22"/>
    </reaction>
</comment>
<evidence type="ECO:0000256" key="3">
    <source>
        <dbReference type="ARBA" id="ARBA00012954"/>
    </source>
</evidence>
<dbReference type="NCBIfam" id="TIGR03026">
    <property type="entry name" value="NDP-sugDHase"/>
    <property type="match status" value="1"/>
</dbReference>
<dbReference type="SMART" id="SM00984">
    <property type="entry name" value="UDPG_MGDP_dh_C"/>
    <property type="match status" value="1"/>
</dbReference>
<evidence type="ECO:0000256" key="2">
    <source>
        <dbReference type="ARBA" id="ARBA00006601"/>
    </source>
</evidence>
<keyword evidence="11" id="KW-1185">Reference proteome</keyword>
<evidence type="ECO:0000256" key="8">
    <source>
        <dbReference type="PIRNR" id="PIRNR000124"/>
    </source>
</evidence>
<keyword evidence="6 8" id="KW-0520">NAD</keyword>
<dbReference type="PANTHER" id="PTHR43750:SF3">
    <property type="entry name" value="UDP-GLUCOSE 6-DEHYDROGENASE TUAD"/>
    <property type="match status" value="1"/>
</dbReference>
<dbReference type="InterPro" id="IPR014027">
    <property type="entry name" value="UDP-Glc/GDP-Man_DH_C"/>
</dbReference>
<name>A0ABQ5WCU2_9HYPH</name>
<comment type="caution">
    <text evidence="10">The sequence shown here is derived from an EMBL/GenBank/DDBJ whole genome shotgun (WGS) entry which is preliminary data.</text>
</comment>
<sequence length="455" mass="48476">MRVAIIGTGYVGLVSGACLAHKGHIVQCVDIDHRKIDMINSRRPPIHEAGLEDVLASVVPERLSATADLAAAVNGADLTMIAVGTPFNGSEIDLTYIEKAAWQIGEALATKDEYHVVVVKSTVVPGTTETVVLPILERASGKKAGIDFGVGMNPEFLKEGEAIADFMNPDRVVIGGIDDASIDRQAELYSPFPGVDIVRTTPSTAEMVKYTSNALLATLISFSNEIGNTSAALGVDAMEVMKGVHLDKRFSPILPDGQRVRPGMLSYLAPGCGFGGSCFPKDVKSIIAHGQRLGQPMRLLEAVASVNADQPSQMINMLEGRFRELRGLKVAVLGMAFKPGTDDVRESPAIAVTRTLIDKGVQVVGYDPIARSAAQAILPEVVEFEENLAAAVADADAILIMTAWAELRALPAMLADMDTPPVLIDGRRLIDKSAVRDYLAIGLPTTREFSPVEPA</sequence>
<dbReference type="SUPFAM" id="SSF52413">
    <property type="entry name" value="UDP-glucose/GDP-mannose dehydrogenase C-terminal domain"/>
    <property type="match status" value="1"/>
</dbReference>
<dbReference type="InterPro" id="IPR036291">
    <property type="entry name" value="NAD(P)-bd_dom_sf"/>
</dbReference>
<evidence type="ECO:0000313" key="11">
    <source>
        <dbReference type="Proteomes" id="UP001156691"/>
    </source>
</evidence>
<dbReference type="SUPFAM" id="SSF48179">
    <property type="entry name" value="6-phosphogluconate dehydrogenase C-terminal domain-like"/>
    <property type="match status" value="1"/>
</dbReference>
<dbReference type="PANTHER" id="PTHR43750">
    <property type="entry name" value="UDP-GLUCOSE 6-DEHYDROGENASE TUAD"/>
    <property type="match status" value="1"/>
</dbReference>
<evidence type="ECO:0000256" key="5">
    <source>
        <dbReference type="ARBA" id="ARBA00023002"/>
    </source>
</evidence>
<dbReference type="SUPFAM" id="SSF51735">
    <property type="entry name" value="NAD(P)-binding Rossmann-fold domains"/>
    <property type="match status" value="1"/>
</dbReference>
<dbReference type="RefSeq" id="WP_284343344.1">
    <property type="nucleotide sequence ID" value="NZ_BSNS01000026.1"/>
</dbReference>
<dbReference type="EC" id="1.1.1.22" evidence="3 8"/>
<dbReference type="Proteomes" id="UP001156691">
    <property type="component" value="Unassembled WGS sequence"/>
</dbReference>
<dbReference type="Pfam" id="PF03720">
    <property type="entry name" value="UDPG_MGDP_dh_C"/>
    <property type="match status" value="1"/>
</dbReference>
<dbReference type="PIRSF" id="PIRSF000124">
    <property type="entry name" value="UDPglc_GDPman_dh"/>
    <property type="match status" value="1"/>
</dbReference>
<proteinExistence type="inferred from homology"/>
<protein>
    <recommendedName>
        <fullName evidence="4 8">UDP-glucose 6-dehydrogenase</fullName>
        <ecNumber evidence="3 8">1.1.1.22</ecNumber>
    </recommendedName>
</protein>
<dbReference type="Pfam" id="PF00984">
    <property type="entry name" value="UDPG_MGDP_dh"/>
    <property type="match status" value="1"/>
</dbReference>
<organism evidence="10 11">
    <name type="scientific">Devosia nitrariae</name>
    <dbReference type="NCBI Taxonomy" id="2071872"/>
    <lineage>
        <taxon>Bacteria</taxon>
        <taxon>Pseudomonadati</taxon>
        <taxon>Pseudomonadota</taxon>
        <taxon>Alphaproteobacteria</taxon>
        <taxon>Hyphomicrobiales</taxon>
        <taxon>Devosiaceae</taxon>
        <taxon>Devosia</taxon>
    </lineage>
</organism>
<accession>A0ABQ5WCU2</accession>
<comment type="similarity">
    <text evidence="2 8">Belongs to the UDP-glucose/GDP-mannose dehydrogenase family.</text>
</comment>
<evidence type="ECO:0000256" key="1">
    <source>
        <dbReference type="ARBA" id="ARBA00004701"/>
    </source>
</evidence>
<dbReference type="InterPro" id="IPR017476">
    <property type="entry name" value="UDP-Glc/GDP-Man"/>
</dbReference>
<feature type="domain" description="UDP-glucose/GDP-mannose dehydrogenase C-terminal" evidence="9">
    <location>
        <begin position="331"/>
        <end position="432"/>
    </location>
</feature>
<evidence type="ECO:0000256" key="4">
    <source>
        <dbReference type="ARBA" id="ARBA00015132"/>
    </source>
</evidence>
<evidence type="ECO:0000256" key="6">
    <source>
        <dbReference type="ARBA" id="ARBA00023027"/>
    </source>
</evidence>
<dbReference type="InterPro" id="IPR036220">
    <property type="entry name" value="UDP-Glc/GDP-Man_DH_C_sf"/>
</dbReference>
<gene>
    <name evidence="10" type="ORF">GCM10010862_52060</name>
</gene>